<dbReference type="Proteomes" id="UP001642540">
    <property type="component" value="Unassembled WGS sequence"/>
</dbReference>
<evidence type="ECO:0000256" key="1">
    <source>
        <dbReference type="SAM" id="Phobius"/>
    </source>
</evidence>
<evidence type="ECO:0000313" key="2">
    <source>
        <dbReference type="EMBL" id="CAL8121332.1"/>
    </source>
</evidence>
<proteinExistence type="predicted"/>
<name>A0ABP1RBB3_9HEXA</name>
<feature type="transmembrane region" description="Helical" evidence="1">
    <location>
        <begin position="12"/>
        <end position="31"/>
    </location>
</feature>
<dbReference type="EMBL" id="CAXLJM020000065">
    <property type="protein sequence ID" value="CAL8121332.1"/>
    <property type="molecule type" value="Genomic_DNA"/>
</dbReference>
<accession>A0ABP1RBB3</accession>
<organism evidence="2 3">
    <name type="scientific">Orchesella dallaii</name>
    <dbReference type="NCBI Taxonomy" id="48710"/>
    <lineage>
        <taxon>Eukaryota</taxon>
        <taxon>Metazoa</taxon>
        <taxon>Ecdysozoa</taxon>
        <taxon>Arthropoda</taxon>
        <taxon>Hexapoda</taxon>
        <taxon>Collembola</taxon>
        <taxon>Entomobryomorpha</taxon>
        <taxon>Entomobryoidea</taxon>
        <taxon>Orchesellidae</taxon>
        <taxon>Orchesellinae</taxon>
        <taxon>Orchesella</taxon>
    </lineage>
</organism>
<comment type="caution">
    <text evidence="2">The sequence shown here is derived from an EMBL/GenBank/DDBJ whole genome shotgun (WGS) entry which is preliminary data.</text>
</comment>
<protein>
    <submittedName>
        <fullName evidence="2">Uncharacterized protein</fullName>
    </submittedName>
</protein>
<keyword evidence="1" id="KW-0472">Membrane</keyword>
<evidence type="ECO:0000313" key="3">
    <source>
        <dbReference type="Proteomes" id="UP001642540"/>
    </source>
</evidence>
<keyword evidence="3" id="KW-1185">Reference proteome</keyword>
<gene>
    <name evidence="2" type="ORF">ODALV1_LOCUS19333</name>
</gene>
<reference evidence="2 3" key="1">
    <citation type="submission" date="2024-08" db="EMBL/GenBank/DDBJ databases">
        <authorList>
            <person name="Cucini C."/>
            <person name="Frati F."/>
        </authorList>
    </citation>
    <scope>NUCLEOTIDE SEQUENCE [LARGE SCALE GENOMIC DNA]</scope>
</reference>
<sequence length="154" mass="17671">MFRQLQIVDAEVGLIISEFAALYFGMLYVALIDLNVMVLLWHQVVPFEVYLQAPFVDILGTSVAIVVFSFLIQFTDKSHALKRHFQKVLVRNLNGIGSFKFKEQRKIFRAMRPISLSYGGCGTFTKRTRMDYFHTLIVNSANAVIGTEMVSIRW</sequence>
<keyword evidence="1" id="KW-1133">Transmembrane helix</keyword>
<feature type="transmembrane region" description="Helical" evidence="1">
    <location>
        <begin position="51"/>
        <end position="74"/>
    </location>
</feature>
<keyword evidence="1" id="KW-0812">Transmembrane</keyword>